<reference evidence="3" key="1">
    <citation type="submission" date="2016-06" db="EMBL/GenBank/DDBJ databases">
        <authorList>
            <person name="Varghese N."/>
            <person name="Submissions Spin"/>
        </authorList>
    </citation>
    <scope>NUCLEOTIDE SEQUENCE [LARGE SCALE GENOMIC DNA]</scope>
    <source>
        <strain evidence="3">DSM 45161</strain>
    </source>
</reference>
<sequence length="161" mass="17670">MFGNRVTRDEHERLLARLDKLEQKVRRVDAATAQAAPLLQDTDRLARLATEAQRTVEAVQAAVSGAAATADRPTSARFRPRFNQVYQAKGYGYVAAYFTGGRTGTVRLLVGDENPPEYCISEANVANDINSFLGGIVRPGEHWMLQTKGAAGFTTCFTPMY</sequence>
<protein>
    <submittedName>
        <fullName evidence="2">Uncharacterized protein</fullName>
    </submittedName>
</protein>
<name>A0A1C5H0F3_9ACTN</name>
<dbReference type="Proteomes" id="UP000198215">
    <property type="component" value="Chromosome I"/>
</dbReference>
<evidence type="ECO:0000313" key="2">
    <source>
        <dbReference type="EMBL" id="SCG39490.1"/>
    </source>
</evidence>
<organism evidence="2 3">
    <name type="scientific">Micromonospora coxensis</name>
    <dbReference type="NCBI Taxonomy" id="356852"/>
    <lineage>
        <taxon>Bacteria</taxon>
        <taxon>Bacillati</taxon>
        <taxon>Actinomycetota</taxon>
        <taxon>Actinomycetes</taxon>
        <taxon>Micromonosporales</taxon>
        <taxon>Micromonosporaceae</taxon>
        <taxon>Micromonospora</taxon>
    </lineage>
</organism>
<dbReference type="AlphaFoldDB" id="A0A1C5H0F3"/>
<feature type="coiled-coil region" evidence="1">
    <location>
        <begin position="4"/>
        <end position="31"/>
    </location>
</feature>
<keyword evidence="1" id="KW-0175">Coiled coil</keyword>
<evidence type="ECO:0000313" key="3">
    <source>
        <dbReference type="Proteomes" id="UP000198215"/>
    </source>
</evidence>
<accession>A0A1C5H0F3</accession>
<keyword evidence="3" id="KW-1185">Reference proteome</keyword>
<evidence type="ECO:0000256" key="1">
    <source>
        <dbReference type="SAM" id="Coils"/>
    </source>
</evidence>
<proteinExistence type="predicted"/>
<dbReference type="RefSeq" id="WP_088974560.1">
    <property type="nucleotide sequence ID" value="NZ_LT607753.1"/>
</dbReference>
<gene>
    <name evidence="2" type="ORF">GA0070614_0640</name>
</gene>
<dbReference type="EMBL" id="LT607753">
    <property type="protein sequence ID" value="SCG39490.1"/>
    <property type="molecule type" value="Genomic_DNA"/>
</dbReference>
<dbReference type="OrthoDB" id="3687872at2"/>